<dbReference type="PANTHER" id="PTHR36509:SF2">
    <property type="entry name" value="BLL3101 PROTEIN"/>
    <property type="match status" value="1"/>
</dbReference>
<dbReference type="InterPro" id="IPR037050">
    <property type="entry name" value="DUF1254_sf"/>
</dbReference>
<dbReference type="Gene3D" id="2.60.120.600">
    <property type="entry name" value="Domain of unknown function DUF1214, C-terminal domain"/>
    <property type="match status" value="1"/>
</dbReference>
<feature type="domain" description="DUF1254" evidence="2">
    <location>
        <begin position="87"/>
        <end position="216"/>
    </location>
</feature>
<evidence type="ECO:0000259" key="2">
    <source>
        <dbReference type="Pfam" id="PF06863"/>
    </source>
</evidence>
<dbReference type="SUPFAM" id="SSF160935">
    <property type="entry name" value="VPA0735-like"/>
    <property type="match status" value="1"/>
</dbReference>
<accession>A0AAX1NB86</accession>
<dbReference type="RefSeq" id="WP_169662476.1">
    <property type="nucleotide sequence ID" value="NZ_CP076133.1"/>
</dbReference>
<dbReference type="InterPro" id="IPR037049">
    <property type="entry name" value="DUF1214_C_sf"/>
</dbReference>
<dbReference type="InterPro" id="IPR010621">
    <property type="entry name" value="DUF1214"/>
</dbReference>
<dbReference type="KEGG" id="fya:KMW28_28415"/>
<gene>
    <name evidence="3" type="ORF">KMW28_28415</name>
</gene>
<evidence type="ECO:0000313" key="4">
    <source>
        <dbReference type="Proteomes" id="UP000678679"/>
    </source>
</evidence>
<keyword evidence="4" id="KW-1185">Reference proteome</keyword>
<name>A0AAX1NB86_9BACT</name>
<dbReference type="EMBL" id="CP076133">
    <property type="protein sequence ID" value="QWG04824.1"/>
    <property type="molecule type" value="Genomic_DNA"/>
</dbReference>
<evidence type="ECO:0000313" key="3">
    <source>
        <dbReference type="EMBL" id="QWG04824.1"/>
    </source>
</evidence>
<reference evidence="3 4" key="1">
    <citation type="submission" date="2021-05" db="EMBL/GenBank/DDBJ databases">
        <title>Comparative genomic studies on the polysaccharide-degrading batcterial strains of the Flammeovirga genus.</title>
        <authorList>
            <person name="Zewei F."/>
            <person name="Zheng Z."/>
            <person name="Yu L."/>
            <person name="Ruyue G."/>
            <person name="Yanhong M."/>
            <person name="Yuanyuan C."/>
            <person name="Jingyan G."/>
            <person name="Wenjun H."/>
        </authorList>
    </citation>
    <scope>NUCLEOTIDE SEQUENCE [LARGE SCALE GENOMIC DNA]</scope>
    <source>
        <strain evidence="3 4">NBRC:100898</strain>
    </source>
</reference>
<dbReference type="AlphaFoldDB" id="A0AAX1NB86"/>
<dbReference type="Proteomes" id="UP000678679">
    <property type="component" value="Chromosome 2"/>
</dbReference>
<dbReference type="PANTHER" id="PTHR36509">
    <property type="entry name" value="BLL3101 PROTEIN"/>
    <property type="match status" value="1"/>
</dbReference>
<dbReference type="Pfam" id="PF06863">
    <property type="entry name" value="DUF1254"/>
    <property type="match status" value="1"/>
</dbReference>
<proteinExistence type="predicted"/>
<feature type="domain" description="DUF1214" evidence="1">
    <location>
        <begin position="349"/>
        <end position="460"/>
    </location>
</feature>
<dbReference type="Gene3D" id="2.60.40.1610">
    <property type="entry name" value="Domain of unknown function DUF1254"/>
    <property type="match status" value="1"/>
</dbReference>
<protein>
    <submittedName>
        <fullName evidence="3">DUF1214 domain-containing protein</fullName>
    </submittedName>
</protein>
<dbReference type="InterPro" id="IPR010679">
    <property type="entry name" value="DUF1254"/>
</dbReference>
<evidence type="ECO:0000259" key="1">
    <source>
        <dbReference type="Pfam" id="PF06742"/>
    </source>
</evidence>
<dbReference type="Pfam" id="PF06742">
    <property type="entry name" value="DUF1214"/>
    <property type="match status" value="1"/>
</dbReference>
<sequence length="477" mass="54486">MMIIIDMKKNLLQSKIALFILGIFLLGNFSAVAQQNTLNEKEQNEYNFTYNVGVQATIYGWALVMMDVALELQTNVDAPSNNGQAPINQLGPITRLWDYRDRSYTTPNNDTYYIQGWGDLEEQPLVLFVPEVENRYWIQQILDMYTESVVDLCNATVGDKGGYFILAKKGHEFKNPNNLPVYYSNTRYIWLAGRLGTDGSESDKKIAQDLQTQFRLFPLADYPNGGVQPAPKVVSGAPKVNFPMGLDWYNRFEKTLNENYLESDHPITEQFEYIGFGKGGVNTLAPHKKEALVAAFKDAYAMIVNAAKYSSTPVNGWNWEYKAGKYGADYLQRSAINLNSIGLNSPERAMYPKRYHDNNGEVLNGKNAYEITLPANMPVNYEIGGFWSMTMYDAEDRFMVENEIKRYKVGSMMKDLKYNKDGSLTIYISHEAPKDKKQKKNWLPAPNGDFMLQFRFYEPNKEVVDGQFALPQLYNLN</sequence>
<organism evidence="3 4">
    <name type="scientific">Flammeovirga yaeyamensis</name>
    <dbReference type="NCBI Taxonomy" id="367791"/>
    <lineage>
        <taxon>Bacteria</taxon>
        <taxon>Pseudomonadati</taxon>
        <taxon>Bacteroidota</taxon>
        <taxon>Cytophagia</taxon>
        <taxon>Cytophagales</taxon>
        <taxon>Flammeovirgaceae</taxon>
        <taxon>Flammeovirga</taxon>
    </lineage>
</organism>